<dbReference type="EMBL" id="REGN01012949">
    <property type="protein sequence ID" value="RMZ94580.1"/>
    <property type="molecule type" value="Genomic_DNA"/>
</dbReference>
<sequence>MNRIALTHTHSYIHRLNKRKKEKEDRKYERVIERDLVDWNINIIIKNKHIARSLTSIMTAHFFE</sequence>
<evidence type="ECO:0000313" key="1">
    <source>
        <dbReference type="EMBL" id="RMZ94580.1"/>
    </source>
</evidence>
<name>A0A3M7P700_BRAPC</name>
<dbReference type="Proteomes" id="UP000276133">
    <property type="component" value="Unassembled WGS sequence"/>
</dbReference>
<evidence type="ECO:0000313" key="2">
    <source>
        <dbReference type="Proteomes" id="UP000276133"/>
    </source>
</evidence>
<keyword evidence="2" id="KW-1185">Reference proteome</keyword>
<reference evidence="1 2" key="1">
    <citation type="journal article" date="2018" name="Sci. Rep.">
        <title>Genomic signatures of local adaptation to the degree of environmental predictability in rotifers.</title>
        <authorList>
            <person name="Franch-Gras L."/>
            <person name="Hahn C."/>
            <person name="Garcia-Roger E.M."/>
            <person name="Carmona M.J."/>
            <person name="Serra M."/>
            <person name="Gomez A."/>
        </authorList>
    </citation>
    <scope>NUCLEOTIDE SEQUENCE [LARGE SCALE GENOMIC DNA]</scope>
    <source>
        <strain evidence="1">HYR1</strain>
    </source>
</reference>
<protein>
    <submittedName>
        <fullName evidence="1">Uncharacterized protein</fullName>
    </submittedName>
</protein>
<gene>
    <name evidence="1" type="ORF">BpHYR1_007297</name>
</gene>
<organism evidence="1 2">
    <name type="scientific">Brachionus plicatilis</name>
    <name type="common">Marine rotifer</name>
    <name type="synonym">Brachionus muelleri</name>
    <dbReference type="NCBI Taxonomy" id="10195"/>
    <lineage>
        <taxon>Eukaryota</taxon>
        <taxon>Metazoa</taxon>
        <taxon>Spiralia</taxon>
        <taxon>Gnathifera</taxon>
        <taxon>Rotifera</taxon>
        <taxon>Eurotatoria</taxon>
        <taxon>Monogononta</taxon>
        <taxon>Pseudotrocha</taxon>
        <taxon>Ploima</taxon>
        <taxon>Brachionidae</taxon>
        <taxon>Brachionus</taxon>
    </lineage>
</organism>
<proteinExistence type="predicted"/>
<comment type="caution">
    <text evidence="1">The sequence shown here is derived from an EMBL/GenBank/DDBJ whole genome shotgun (WGS) entry which is preliminary data.</text>
</comment>
<dbReference type="AlphaFoldDB" id="A0A3M7P700"/>
<accession>A0A3M7P700</accession>